<evidence type="ECO:0000256" key="3">
    <source>
        <dbReference type="ARBA" id="ARBA00022989"/>
    </source>
</evidence>
<feature type="transmembrane region" description="Helical" evidence="5">
    <location>
        <begin position="38"/>
        <end position="59"/>
    </location>
</feature>
<evidence type="ECO:0000313" key="7">
    <source>
        <dbReference type="Proteomes" id="UP001497497"/>
    </source>
</evidence>
<feature type="transmembrane region" description="Helical" evidence="5">
    <location>
        <begin position="124"/>
        <end position="145"/>
    </location>
</feature>
<dbReference type="InterPro" id="IPR000832">
    <property type="entry name" value="GPCR_2_secretin-like"/>
</dbReference>
<dbReference type="InterPro" id="IPR053231">
    <property type="entry name" value="GPCR_LN-TM7"/>
</dbReference>
<dbReference type="EMBL" id="CAXITT010000164">
    <property type="protein sequence ID" value="CAL1534219.1"/>
    <property type="molecule type" value="Genomic_DNA"/>
</dbReference>
<evidence type="ECO:0000313" key="6">
    <source>
        <dbReference type="EMBL" id="CAL1534219.1"/>
    </source>
</evidence>
<keyword evidence="2 5" id="KW-0812">Transmembrane</keyword>
<evidence type="ECO:0000256" key="1">
    <source>
        <dbReference type="ARBA" id="ARBA00004141"/>
    </source>
</evidence>
<evidence type="ECO:0008006" key="8">
    <source>
        <dbReference type="Google" id="ProtNLM"/>
    </source>
</evidence>
<feature type="transmembrane region" description="Helical" evidence="5">
    <location>
        <begin position="151"/>
        <end position="173"/>
    </location>
</feature>
<evidence type="ECO:0000256" key="4">
    <source>
        <dbReference type="ARBA" id="ARBA00023136"/>
    </source>
</evidence>
<gene>
    <name evidence="6" type="ORF">GSLYS_00008179001</name>
</gene>
<dbReference type="Proteomes" id="UP001497497">
    <property type="component" value="Unassembled WGS sequence"/>
</dbReference>
<protein>
    <recommendedName>
        <fullName evidence="8">G-protein coupled receptors family 2 profile 2 domain-containing protein</fullName>
    </recommendedName>
</protein>
<evidence type="ECO:0000256" key="2">
    <source>
        <dbReference type="ARBA" id="ARBA00022692"/>
    </source>
</evidence>
<evidence type="ECO:0000256" key="5">
    <source>
        <dbReference type="SAM" id="Phobius"/>
    </source>
</evidence>
<dbReference type="GO" id="GO:0004930">
    <property type="term" value="F:G protein-coupled receptor activity"/>
    <property type="evidence" value="ECO:0007669"/>
    <property type="project" value="InterPro"/>
</dbReference>
<keyword evidence="3 5" id="KW-1133">Transmembrane helix</keyword>
<name>A0AAV2HNT1_LYMST</name>
<sequence length="202" mass="22766">MFSWSFICSFNMFRVFTSRTRSSAMTRLEVGRNLIKRCVVSFLMPVLVVLAVVVTTLLLTEGEKIGYGEKLCYLDKPLIVGLAVLGPMTLVVGSNVVFFTLTVLNIESIRHLQHHVTSSDTRNLLVYVKLSSLTGAFWTMAVVAEVTDMDFLRFVSICLNGLQGVFIFLSFICNKKIITLYAMAFAKSTRESTEYTDPRCWD</sequence>
<organism evidence="6 7">
    <name type="scientific">Lymnaea stagnalis</name>
    <name type="common">Great pond snail</name>
    <name type="synonym">Helix stagnalis</name>
    <dbReference type="NCBI Taxonomy" id="6523"/>
    <lineage>
        <taxon>Eukaryota</taxon>
        <taxon>Metazoa</taxon>
        <taxon>Spiralia</taxon>
        <taxon>Lophotrochozoa</taxon>
        <taxon>Mollusca</taxon>
        <taxon>Gastropoda</taxon>
        <taxon>Heterobranchia</taxon>
        <taxon>Euthyneura</taxon>
        <taxon>Panpulmonata</taxon>
        <taxon>Hygrophila</taxon>
        <taxon>Lymnaeoidea</taxon>
        <taxon>Lymnaeidae</taxon>
        <taxon>Lymnaea</taxon>
    </lineage>
</organism>
<dbReference type="Gene3D" id="1.20.1070.10">
    <property type="entry name" value="Rhodopsin 7-helix transmembrane proteins"/>
    <property type="match status" value="1"/>
</dbReference>
<dbReference type="PANTHER" id="PTHR45902">
    <property type="entry name" value="LATROPHILIN RECEPTOR-LIKE PROTEIN A"/>
    <property type="match status" value="1"/>
</dbReference>
<keyword evidence="7" id="KW-1185">Reference proteome</keyword>
<keyword evidence="4 5" id="KW-0472">Membrane</keyword>
<reference evidence="6 7" key="1">
    <citation type="submission" date="2024-04" db="EMBL/GenBank/DDBJ databases">
        <authorList>
            <consortium name="Genoscope - CEA"/>
            <person name="William W."/>
        </authorList>
    </citation>
    <scope>NUCLEOTIDE SEQUENCE [LARGE SCALE GENOMIC DNA]</scope>
</reference>
<dbReference type="PANTHER" id="PTHR45902:SF4">
    <property type="entry name" value="G-PROTEIN COUPLED RECEPTORS FAMILY 2 PROFILE 2 DOMAIN-CONTAINING PROTEIN"/>
    <property type="match status" value="1"/>
</dbReference>
<proteinExistence type="predicted"/>
<accession>A0AAV2HNT1</accession>
<comment type="caution">
    <text evidence="6">The sequence shown here is derived from an EMBL/GenBank/DDBJ whole genome shotgun (WGS) entry which is preliminary data.</text>
</comment>
<feature type="transmembrane region" description="Helical" evidence="5">
    <location>
        <begin position="79"/>
        <end position="104"/>
    </location>
</feature>
<dbReference type="Pfam" id="PF00002">
    <property type="entry name" value="7tm_2"/>
    <property type="match status" value="1"/>
</dbReference>
<dbReference type="GO" id="GO:0016020">
    <property type="term" value="C:membrane"/>
    <property type="evidence" value="ECO:0007669"/>
    <property type="project" value="UniProtKB-SubCell"/>
</dbReference>
<comment type="subcellular location">
    <subcellularLocation>
        <location evidence="1">Membrane</location>
        <topology evidence="1">Multi-pass membrane protein</topology>
    </subcellularLocation>
</comment>
<dbReference type="AlphaFoldDB" id="A0AAV2HNT1"/>